<dbReference type="EMBL" id="JAFBED010000019">
    <property type="protein sequence ID" value="MBM7622408.1"/>
    <property type="molecule type" value="Genomic_DNA"/>
</dbReference>
<evidence type="ECO:0000313" key="2">
    <source>
        <dbReference type="EMBL" id="MBM7622408.1"/>
    </source>
</evidence>
<gene>
    <name evidence="2" type="ORF">JOC95_004325</name>
</gene>
<dbReference type="Proteomes" id="UP000737402">
    <property type="component" value="Unassembled WGS sequence"/>
</dbReference>
<comment type="caution">
    <text evidence="2">The sequence shown here is derived from an EMBL/GenBank/DDBJ whole genome shotgun (WGS) entry which is preliminary data.</text>
</comment>
<evidence type="ECO:0000256" key="1">
    <source>
        <dbReference type="SAM" id="Phobius"/>
    </source>
</evidence>
<feature type="transmembrane region" description="Helical" evidence="1">
    <location>
        <begin position="39"/>
        <end position="62"/>
    </location>
</feature>
<keyword evidence="1" id="KW-1133">Transmembrane helix</keyword>
<protein>
    <submittedName>
        <fullName evidence="2">ABC-type proline/glycine betaine transport system permease subunit</fullName>
    </submittedName>
</protein>
<reference evidence="2 3" key="1">
    <citation type="submission" date="2021-01" db="EMBL/GenBank/DDBJ databases">
        <title>Genomic Encyclopedia of Type Strains, Phase IV (KMG-IV): sequencing the most valuable type-strain genomes for metagenomic binning, comparative biology and taxonomic classification.</title>
        <authorList>
            <person name="Goeker M."/>
        </authorList>
    </citation>
    <scope>NUCLEOTIDE SEQUENCE [LARGE SCALE GENOMIC DNA]</scope>
    <source>
        <strain evidence="2 3">DSM 25879</strain>
    </source>
</reference>
<name>A0ABS2P739_9BACI</name>
<sequence length="69" mass="8014">MKKYKIMFYGVLISFFLSVLYSIYIHFSDPTWGDLAAVASFIVVFPSALLLTLLIQLGYLIYNRKSKRK</sequence>
<organism evidence="2 3">
    <name type="scientific">Sutcliffiella tianshenii</name>
    <dbReference type="NCBI Taxonomy" id="1463404"/>
    <lineage>
        <taxon>Bacteria</taxon>
        <taxon>Bacillati</taxon>
        <taxon>Bacillota</taxon>
        <taxon>Bacilli</taxon>
        <taxon>Bacillales</taxon>
        <taxon>Bacillaceae</taxon>
        <taxon>Sutcliffiella</taxon>
    </lineage>
</organism>
<keyword evidence="1" id="KW-0472">Membrane</keyword>
<dbReference type="RefSeq" id="WP_204420151.1">
    <property type="nucleotide sequence ID" value="NZ_JAFBED010000019.1"/>
</dbReference>
<feature type="transmembrane region" description="Helical" evidence="1">
    <location>
        <begin position="7"/>
        <end position="27"/>
    </location>
</feature>
<keyword evidence="3" id="KW-1185">Reference proteome</keyword>
<keyword evidence="1" id="KW-0812">Transmembrane</keyword>
<accession>A0ABS2P739</accession>
<evidence type="ECO:0000313" key="3">
    <source>
        <dbReference type="Proteomes" id="UP000737402"/>
    </source>
</evidence>
<proteinExistence type="predicted"/>